<dbReference type="EMBL" id="QGGV01000001">
    <property type="protein sequence ID" value="PWK58771.1"/>
    <property type="molecule type" value="Genomic_DNA"/>
</dbReference>
<accession>A0A316GCV0</accession>
<name>A0A316GCV0_9RHOB</name>
<organism evidence="1 2">
    <name type="scientific">Silicimonas algicola</name>
    <dbReference type="NCBI Taxonomy" id="1826607"/>
    <lineage>
        <taxon>Bacteria</taxon>
        <taxon>Pseudomonadati</taxon>
        <taxon>Pseudomonadota</taxon>
        <taxon>Alphaproteobacteria</taxon>
        <taxon>Rhodobacterales</taxon>
        <taxon>Paracoccaceae</taxon>
    </lineage>
</organism>
<proteinExistence type="predicted"/>
<dbReference type="Proteomes" id="UP000245390">
    <property type="component" value="Unassembled WGS sequence"/>
</dbReference>
<sequence>MRADQHKMRPVFFGENSKPSLQYEIDAWHPGWAPDLEIEAGRAWMGNEVYRDRIQALVMVELNYLFLAVPLGYRYKSGGRNTVSRDYANAVWVCDALYGHSRITMHYSLCVIGY</sequence>
<protein>
    <submittedName>
        <fullName evidence="1">Uncharacterized protein</fullName>
    </submittedName>
</protein>
<gene>
    <name evidence="1" type="ORF">C8D95_101586</name>
</gene>
<evidence type="ECO:0000313" key="1">
    <source>
        <dbReference type="EMBL" id="PWK58771.1"/>
    </source>
</evidence>
<keyword evidence="2" id="KW-1185">Reference proteome</keyword>
<comment type="caution">
    <text evidence="1">The sequence shown here is derived from an EMBL/GenBank/DDBJ whole genome shotgun (WGS) entry which is preliminary data.</text>
</comment>
<reference evidence="1 2" key="1">
    <citation type="submission" date="2018-05" db="EMBL/GenBank/DDBJ databases">
        <title>Genomic Encyclopedia of Type Strains, Phase IV (KMG-IV): sequencing the most valuable type-strain genomes for metagenomic binning, comparative biology and taxonomic classification.</title>
        <authorList>
            <person name="Goeker M."/>
        </authorList>
    </citation>
    <scope>NUCLEOTIDE SEQUENCE [LARGE SCALE GENOMIC DNA]</scope>
    <source>
        <strain evidence="1 2">DSM 103371</strain>
    </source>
</reference>
<dbReference type="AlphaFoldDB" id="A0A316GCV0"/>
<evidence type="ECO:0000313" key="2">
    <source>
        <dbReference type="Proteomes" id="UP000245390"/>
    </source>
</evidence>